<dbReference type="Proteomes" id="UP000825890">
    <property type="component" value="Unassembled WGS sequence"/>
</dbReference>
<name>A0A9P3CK69_9PEZI</name>
<protein>
    <submittedName>
        <fullName evidence="3">Uncharacterized protein</fullName>
    </submittedName>
</protein>
<dbReference type="Pfam" id="PF11374">
    <property type="entry name" value="DUF3176"/>
    <property type="match status" value="1"/>
</dbReference>
<dbReference type="EMBL" id="BOLY01000004">
    <property type="protein sequence ID" value="GIZ44344.1"/>
    <property type="molecule type" value="Genomic_DNA"/>
</dbReference>
<keyword evidence="4" id="KW-1185">Reference proteome</keyword>
<keyword evidence="2" id="KW-0472">Membrane</keyword>
<feature type="compositionally biased region" description="Basic and acidic residues" evidence="1">
    <location>
        <begin position="10"/>
        <end position="22"/>
    </location>
</feature>
<reference evidence="3 4" key="1">
    <citation type="submission" date="2021-01" db="EMBL/GenBank/DDBJ databases">
        <title>Cercospora kikuchii MAFF 305040 whole genome shotgun sequence.</title>
        <authorList>
            <person name="Kashiwa T."/>
            <person name="Suzuki T."/>
        </authorList>
    </citation>
    <scope>NUCLEOTIDE SEQUENCE [LARGE SCALE GENOMIC DNA]</scope>
    <source>
        <strain evidence="3 4">MAFF 305040</strain>
    </source>
</reference>
<dbReference type="GeneID" id="68293119"/>
<sequence>MSTKSSMYSTRDESSQCTRQDRPGCSSWIWEVLSFSVSFLCMGAIVVLLANLNNKPLPNMGFLTLNGIVSTLAGISKAALILPISEAISQLKWQWFWNVDRPRPISDFQIYDSASRGPWGSLCLLARPRLAHLSSLGAILTVVALAIEPFFQLVPSYPVRMMPTAGGLATVPVASLFTQIERDPIDLNTVTAGQGLKGATYDGLFGSSTNKQVDPSCSTGNCTWTPYTSLAVCSACTNLTDMLREIPPADGVSDITGWGLPNGNTEYGASATYMVQGNAAVLPQKNGGQDSGNWTIAYSNMQNFTLFTAQSWYWAPLTGNTSSPPHVSECILHFCLRTYNASVNDGIFSESLISQWPDPLQPLPKSITDQWGFRLLREMIHRSATDGRTMWWQHAPDNITEAEITLTSPQVEDQVYHISWLTMFGLRNWLTENWSVATSDQDTTSDVAQVMYNAYTGPSRATVQPEDTSAALAAVAAMPGPAGLWSDVAESMTRHIRDQASGQQSAHGVAYAAQTFVSVQWEWIILPISLLILTLAFVSLTVAQSVEKEIPLWKSNSMPSLVYSFDETTSHSISGHGRTGEDMEQHAKAFEMAMRATSGSLKLRARPRNTYL</sequence>
<organism evidence="3 4">
    <name type="scientific">Cercospora kikuchii</name>
    <dbReference type="NCBI Taxonomy" id="84275"/>
    <lineage>
        <taxon>Eukaryota</taxon>
        <taxon>Fungi</taxon>
        <taxon>Dikarya</taxon>
        <taxon>Ascomycota</taxon>
        <taxon>Pezizomycotina</taxon>
        <taxon>Dothideomycetes</taxon>
        <taxon>Dothideomycetidae</taxon>
        <taxon>Mycosphaerellales</taxon>
        <taxon>Mycosphaerellaceae</taxon>
        <taxon>Cercospora</taxon>
    </lineage>
</organism>
<dbReference type="InterPro" id="IPR021514">
    <property type="entry name" value="DUF3176"/>
</dbReference>
<accession>A0A9P3CK69</accession>
<gene>
    <name evidence="3" type="ORF">CKM354_000754400</name>
</gene>
<feature type="transmembrane region" description="Helical" evidence="2">
    <location>
        <begin position="28"/>
        <end position="50"/>
    </location>
</feature>
<dbReference type="RefSeq" id="XP_044658831.1">
    <property type="nucleotide sequence ID" value="XM_044802896.1"/>
</dbReference>
<feature type="region of interest" description="Disordered" evidence="1">
    <location>
        <begin position="1"/>
        <end position="22"/>
    </location>
</feature>
<dbReference type="AlphaFoldDB" id="A0A9P3CK69"/>
<evidence type="ECO:0000256" key="2">
    <source>
        <dbReference type="SAM" id="Phobius"/>
    </source>
</evidence>
<proteinExistence type="predicted"/>
<keyword evidence="2" id="KW-1133">Transmembrane helix</keyword>
<evidence type="ECO:0000313" key="4">
    <source>
        <dbReference type="Proteomes" id="UP000825890"/>
    </source>
</evidence>
<dbReference type="PANTHER" id="PTHR35394:SF5">
    <property type="entry name" value="DUF3176 DOMAIN-CONTAINING PROTEIN"/>
    <property type="match status" value="1"/>
</dbReference>
<keyword evidence="2" id="KW-0812">Transmembrane</keyword>
<feature type="transmembrane region" description="Helical" evidence="2">
    <location>
        <begin position="62"/>
        <end position="82"/>
    </location>
</feature>
<comment type="caution">
    <text evidence="3">The sequence shown here is derived from an EMBL/GenBank/DDBJ whole genome shotgun (WGS) entry which is preliminary data.</text>
</comment>
<dbReference type="OrthoDB" id="5242705at2759"/>
<dbReference type="PANTHER" id="PTHR35394">
    <property type="entry name" value="DUF3176 DOMAIN-CONTAINING PROTEIN"/>
    <property type="match status" value="1"/>
</dbReference>
<feature type="transmembrane region" description="Helical" evidence="2">
    <location>
        <begin position="130"/>
        <end position="151"/>
    </location>
</feature>
<evidence type="ECO:0000313" key="3">
    <source>
        <dbReference type="EMBL" id="GIZ44344.1"/>
    </source>
</evidence>
<evidence type="ECO:0000256" key="1">
    <source>
        <dbReference type="SAM" id="MobiDB-lite"/>
    </source>
</evidence>